<evidence type="ECO:0000256" key="6">
    <source>
        <dbReference type="ARBA" id="ARBA00022840"/>
    </source>
</evidence>
<feature type="binding site" evidence="7">
    <location>
        <position position="46"/>
    </location>
    <ligand>
        <name>ATP</name>
        <dbReference type="ChEBI" id="CHEBI:30616"/>
    </ligand>
</feature>
<evidence type="ECO:0000256" key="5">
    <source>
        <dbReference type="ARBA" id="ARBA00022777"/>
    </source>
</evidence>
<dbReference type="PROSITE" id="PS50011">
    <property type="entry name" value="PROTEIN_KINASE_DOM"/>
    <property type="match status" value="1"/>
</dbReference>
<protein>
    <recommendedName>
        <fullName evidence="2">non-specific serine/threonine protein kinase</fullName>
        <ecNumber evidence="2">2.7.11.1</ecNumber>
    </recommendedName>
</protein>
<dbReference type="EC" id="2.7.11.1" evidence="2"/>
<dbReference type="InterPro" id="IPR050660">
    <property type="entry name" value="NEK_Ser/Thr_kinase"/>
</dbReference>
<feature type="domain" description="Protein kinase" evidence="8">
    <location>
        <begin position="17"/>
        <end position="277"/>
    </location>
</feature>
<keyword evidence="5 9" id="KW-0418">Kinase</keyword>
<gene>
    <name evidence="9" type="ordered locus">Sterm_2601</name>
</gene>
<dbReference type="PROSITE" id="PS00107">
    <property type="entry name" value="PROTEIN_KINASE_ATP"/>
    <property type="match status" value="1"/>
</dbReference>
<sequence length="352" mass="41367">MIIFEGKIVYDEDDNEYCLEKQIGEGGFGKVYLAKWKSDNKKFAIKILDNSFSNEKAYTSFINEITLASKISSRNVIKYEYTHTGEIFKELGPYIIMEYADNGSLEETLVRQKKIERQFSNEELKNIFLNLAKGMKDINSKLIHRDIKPENILWVGEILKISDFGISKVSSDITRTKTFKGYGSKKYSAPEVWQMDRTTIKTDIYSMGIVFYELATLNYPYEVKNSKYNEVHLYKNILPLQQFNENLSVEFIVLINKMLKKKANERFENWDEIIDFINTVSISEKIIELEDIVNEAVSKQILCDIEKEKESLKIERRNQEKTDFYSMVYYQYKTDILEKISEFGEKNTIVMR</sequence>
<keyword evidence="10" id="KW-1185">Reference proteome</keyword>
<dbReference type="InterPro" id="IPR017441">
    <property type="entry name" value="Protein_kinase_ATP_BS"/>
</dbReference>
<dbReference type="CDD" id="cd14014">
    <property type="entry name" value="STKc_PknB_like"/>
    <property type="match status" value="1"/>
</dbReference>
<comment type="similarity">
    <text evidence="1">Belongs to the protein kinase superfamily. NEK Ser/Thr protein kinase family. NIMA subfamily.</text>
</comment>
<name>D1AM75_SEBTE</name>
<evidence type="ECO:0000313" key="9">
    <source>
        <dbReference type="EMBL" id="ACZ09449.1"/>
    </source>
</evidence>
<keyword evidence="3" id="KW-0808">Transferase</keyword>
<evidence type="ECO:0000256" key="4">
    <source>
        <dbReference type="ARBA" id="ARBA00022741"/>
    </source>
</evidence>
<evidence type="ECO:0000256" key="7">
    <source>
        <dbReference type="PROSITE-ProRule" id="PRU10141"/>
    </source>
</evidence>
<evidence type="ECO:0000313" key="10">
    <source>
        <dbReference type="Proteomes" id="UP000000845"/>
    </source>
</evidence>
<keyword evidence="4 7" id="KW-0547">Nucleotide-binding</keyword>
<dbReference type="STRING" id="526218.Sterm_2601"/>
<dbReference type="InterPro" id="IPR000719">
    <property type="entry name" value="Prot_kinase_dom"/>
</dbReference>
<keyword evidence="6 7" id="KW-0067">ATP-binding</keyword>
<evidence type="ECO:0000256" key="2">
    <source>
        <dbReference type="ARBA" id="ARBA00012513"/>
    </source>
</evidence>
<accession>D1AM75</accession>
<dbReference type="AlphaFoldDB" id="D1AM75"/>
<dbReference type="eggNOG" id="COG0515">
    <property type="taxonomic scope" value="Bacteria"/>
</dbReference>
<evidence type="ECO:0000256" key="1">
    <source>
        <dbReference type="ARBA" id="ARBA00010886"/>
    </source>
</evidence>
<evidence type="ECO:0000256" key="3">
    <source>
        <dbReference type="ARBA" id="ARBA00022679"/>
    </source>
</evidence>
<dbReference type="PANTHER" id="PTHR43671">
    <property type="entry name" value="SERINE/THREONINE-PROTEIN KINASE NEK"/>
    <property type="match status" value="1"/>
</dbReference>
<keyword evidence="9" id="KW-0723">Serine/threonine-protein kinase</keyword>
<evidence type="ECO:0000259" key="8">
    <source>
        <dbReference type="PROSITE" id="PS50011"/>
    </source>
</evidence>
<dbReference type="KEGG" id="str:Sterm_2601"/>
<dbReference type="PANTHER" id="PTHR43671:SF13">
    <property type="entry name" value="SERINE_THREONINE-PROTEIN KINASE NEK2"/>
    <property type="match status" value="1"/>
</dbReference>
<dbReference type="SUPFAM" id="SSF56112">
    <property type="entry name" value="Protein kinase-like (PK-like)"/>
    <property type="match status" value="1"/>
</dbReference>
<dbReference type="InterPro" id="IPR011009">
    <property type="entry name" value="Kinase-like_dom_sf"/>
</dbReference>
<dbReference type="Gene3D" id="1.10.510.10">
    <property type="entry name" value="Transferase(Phosphotransferase) domain 1"/>
    <property type="match status" value="1"/>
</dbReference>
<reference evidence="9 10" key="2">
    <citation type="journal article" date="2010" name="Stand. Genomic Sci.">
        <title>Complete genome sequence of Sebaldella termitidis type strain (NCTC 11300).</title>
        <authorList>
            <person name="Harmon-Smith M."/>
            <person name="Celia L."/>
            <person name="Chertkov O."/>
            <person name="Lapidus A."/>
            <person name="Copeland A."/>
            <person name="Glavina Del Rio T."/>
            <person name="Nolan M."/>
            <person name="Lucas S."/>
            <person name="Tice H."/>
            <person name="Cheng J.F."/>
            <person name="Han C."/>
            <person name="Detter J.C."/>
            <person name="Bruce D."/>
            <person name="Goodwin L."/>
            <person name="Pitluck S."/>
            <person name="Pati A."/>
            <person name="Liolios K."/>
            <person name="Ivanova N."/>
            <person name="Mavromatis K."/>
            <person name="Mikhailova N."/>
            <person name="Chen A."/>
            <person name="Palaniappan K."/>
            <person name="Land M."/>
            <person name="Hauser L."/>
            <person name="Chang Y.J."/>
            <person name="Jeffries C.D."/>
            <person name="Brettin T."/>
            <person name="Goker M."/>
            <person name="Beck B."/>
            <person name="Bristow J."/>
            <person name="Eisen J.A."/>
            <person name="Markowitz V."/>
            <person name="Hugenholtz P."/>
            <person name="Kyrpides N.C."/>
            <person name="Klenk H.P."/>
            <person name="Chen F."/>
        </authorList>
    </citation>
    <scope>NUCLEOTIDE SEQUENCE [LARGE SCALE GENOMIC DNA]</scope>
    <source>
        <strain evidence="10">ATCC 33386 / NCTC 11300</strain>
    </source>
</reference>
<reference evidence="10" key="1">
    <citation type="submission" date="2009-09" db="EMBL/GenBank/DDBJ databases">
        <title>The complete chromosome of Sebaldella termitidis ATCC 33386.</title>
        <authorList>
            <consortium name="US DOE Joint Genome Institute (JGI-PGF)"/>
            <person name="Lucas S."/>
            <person name="Copeland A."/>
            <person name="Lapidus A."/>
            <person name="Glavina del Rio T."/>
            <person name="Dalin E."/>
            <person name="Tice H."/>
            <person name="Bruce D."/>
            <person name="Goodwin L."/>
            <person name="Pitluck S."/>
            <person name="Kyrpides N."/>
            <person name="Mavromatis K."/>
            <person name="Ivanova N."/>
            <person name="Mikhailova N."/>
            <person name="Sims D."/>
            <person name="Meincke L."/>
            <person name="Brettin T."/>
            <person name="Detter J.C."/>
            <person name="Han C."/>
            <person name="Larimer F."/>
            <person name="Land M."/>
            <person name="Hauser L."/>
            <person name="Markowitz V."/>
            <person name="Cheng J.F."/>
            <person name="Hugenholtz P."/>
            <person name="Woyke T."/>
            <person name="Wu D."/>
            <person name="Eisen J.A."/>
        </authorList>
    </citation>
    <scope>NUCLEOTIDE SEQUENCE [LARGE SCALE GENOMIC DNA]</scope>
    <source>
        <strain evidence="10">ATCC 33386 / NCTC 11300</strain>
    </source>
</reference>
<dbReference type="Proteomes" id="UP000000845">
    <property type="component" value="Chromosome"/>
</dbReference>
<dbReference type="Pfam" id="PF00069">
    <property type="entry name" value="Pkinase"/>
    <property type="match status" value="1"/>
</dbReference>
<dbReference type="EMBL" id="CP001739">
    <property type="protein sequence ID" value="ACZ09449.1"/>
    <property type="molecule type" value="Genomic_DNA"/>
</dbReference>
<dbReference type="SMART" id="SM00220">
    <property type="entry name" value="S_TKc"/>
    <property type="match status" value="1"/>
</dbReference>
<organism evidence="9 10">
    <name type="scientific">Sebaldella termitidis (strain ATCC 33386 / NCTC 11300)</name>
    <dbReference type="NCBI Taxonomy" id="526218"/>
    <lineage>
        <taxon>Bacteria</taxon>
        <taxon>Fusobacteriati</taxon>
        <taxon>Fusobacteriota</taxon>
        <taxon>Fusobacteriia</taxon>
        <taxon>Fusobacteriales</taxon>
        <taxon>Leptotrichiaceae</taxon>
        <taxon>Sebaldella</taxon>
    </lineage>
</organism>
<proteinExistence type="inferred from homology"/>
<dbReference type="GO" id="GO:0004674">
    <property type="term" value="F:protein serine/threonine kinase activity"/>
    <property type="evidence" value="ECO:0007669"/>
    <property type="project" value="UniProtKB-KW"/>
</dbReference>
<dbReference type="HOGENOM" id="CLU_067563_0_0_0"/>
<dbReference type="GO" id="GO:0005524">
    <property type="term" value="F:ATP binding"/>
    <property type="evidence" value="ECO:0007669"/>
    <property type="project" value="UniProtKB-UniRule"/>
</dbReference>